<dbReference type="AlphaFoldDB" id="A0A8X6NYE6"/>
<proteinExistence type="predicted"/>
<gene>
    <name evidence="1" type="ORF">NPIL_684791</name>
</gene>
<keyword evidence="2" id="KW-1185">Reference proteome</keyword>
<organism evidence="1 2">
    <name type="scientific">Nephila pilipes</name>
    <name type="common">Giant wood spider</name>
    <name type="synonym">Nephila maculata</name>
    <dbReference type="NCBI Taxonomy" id="299642"/>
    <lineage>
        <taxon>Eukaryota</taxon>
        <taxon>Metazoa</taxon>
        <taxon>Ecdysozoa</taxon>
        <taxon>Arthropoda</taxon>
        <taxon>Chelicerata</taxon>
        <taxon>Arachnida</taxon>
        <taxon>Araneae</taxon>
        <taxon>Araneomorphae</taxon>
        <taxon>Entelegynae</taxon>
        <taxon>Araneoidea</taxon>
        <taxon>Nephilidae</taxon>
        <taxon>Nephila</taxon>
    </lineage>
</organism>
<evidence type="ECO:0000313" key="2">
    <source>
        <dbReference type="Proteomes" id="UP000887013"/>
    </source>
</evidence>
<protein>
    <submittedName>
        <fullName evidence="1">Uncharacterized protein</fullName>
    </submittedName>
</protein>
<reference evidence="1" key="1">
    <citation type="submission" date="2020-08" db="EMBL/GenBank/DDBJ databases">
        <title>Multicomponent nature underlies the extraordinary mechanical properties of spider dragline silk.</title>
        <authorList>
            <person name="Kono N."/>
            <person name="Nakamura H."/>
            <person name="Mori M."/>
            <person name="Yoshida Y."/>
            <person name="Ohtoshi R."/>
            <person name="Malay A.D."/>
            <person name="Moran D.A.P."/>
            <person name="Tomita M."/>
            <person name="Numata K."/>
            <person name="Arakawa K."/>
        </authorList>
    </citation>
    <scope>NUCLEOTIDE SEQUENCE</scope>
</reference>
<name>A0A8X6NYE6_NEPPI</name>
<accession>A0A8X6NYE6</accession>
<dbReference type="EMBL" id="BMAW01014191">
    <property type="protein sequence ID" value="GFT37871.1"/>
    <property type="molecule type" value="Genomic_DNA"/>
</dbReference>
<comment type="caution">
    <text evidence="1">The sequence shown here is derived from an EMBL/GenBank/DDBJ whole genome shotgun (WGS) entry which is preliminary data.</text>
</comment>
<sequence>MAAQKIKSAQTYHSVKQFYRFRNKGAHLYGACGNGGCVPFPFIHRLSARFYQLRRLTNPLAEALPAKGMAWGFQPHHMVKIQEGHPGND</sequence>
<dbReference type="Proteomes" id="UP000887013">
    <property type="component" value="Unassembled WGS sequence"/>
</dbReference>
<evidence type="ECO:0000313" key="1">
    <source>
        <dbReference type="EMBL" id="GFT37871.1"/>
    </source>
</evidence>